<keyword evidence="4" id="KW-1133">Transmembrane helix</keyword>
<feature type="domain" description="KASH" evidence="9">
    <location>
        <begin position="381"/>
        <end position="436"/>
    </location>
</feature>
<proteinExistence type="inferred from homology"/>
<dbReference type="KEGG" id="phu:Phum_PHUM612810"/>
<dbReference type="Proteomes" id="UP000009046">
    <property type="component" value="Unassembled WGS sequence"/>
</dbReference>
<dbReference type="GeneID" id="8239737"/>
<dbReference type="STRING" id="121224.E0W3Y5"/>
<evidence type="ECO:0000256" key="4">
    <source>
        <dbReference type="ARBA" id="ARBA00022989"/>
    </source>
</evidence>
<dbReference type="EMBL" id="AAZO01007489">
    <property type="status" value="NOT_ANNOTATED_CDS"/>
    <property type="molecule type" value="Genomic_DNA"/>
</dbReference>
<dbReference type="GO" id="GO:0048471">
    <property type="term" value="C:perinuclear region of cytoplasm"/>
    <property type="evidence" value="ECO:0007669"/>
    <property type="project" value="TreeGrafter"/>
</dbReference>
<reference evidence="10" key="2">
    <citation type="submission" date="2007-04" db="EMBL/GenBank/DDBJ databases">
        <title>The genome of the human body louse.</title>
        <authorList>
            <consortium name="The Human Body Louse Genome Consortium"/>
            <person name="Kirkness E."/>
            <person name="Walenz B."/>
            <person name="Hass B."/>
            <person name="Bruggner R."/>
            <person name="Strausberg R."/>
        </authorList>
    </citation>
    <scope>NUCLEOTIDE SEQUENCE</scope>
    <source>
        <strain evidence="10">USDA</strain>
    </source>
</reference>
<comment type="similarity">
    <text evidence="2">Belongs to the nesprin family.</text>
</comment>
<dbReference type="Pfam" id="PF10541">
    <property type="entry name" value="KASH"/>
    <property type="match status" value="1"/>
</dbReference>
<name>E0W3Y5_PEDHC</name>
<dbReference type="AlphaFoldDB" id="E0W3Y5"/>
<dbReference type="HOGENOM" id="CLU_056810_0_0_1"/>
<keyword evidence="3 7" id="KW-0812">Transmembrane</keyword>
<dbReference type="PANTHER" id="PTHR21524">
    <property type="entry name" value="SPECTRIN REPEAT CONTAINING NUCLEAR ENVELOPE PROTEIN 2"/>
    <property type="match status" value="1"/>
</dbReference>
<feature type="compositionally biased region" description="Low complexity" evidence="8">
    <location>
        <begin position="220"/>
        <end position="231"/>
    </location>
</feature>
<evidence type="ECO:0000256" key="1">
    <source>
        <dbReference type="ARBA" id="ARBA00004126"/>
    </source>
</evidence>
<dbReference type="OrthoDB" id="6433614at2759"/>
<dbReference type="PROSITE" id="PS51049">
    <property type="entry name" value="KASH"/>
    <property type="match status" value="1"/>
</dbReference>
<feature type="region of interest" description="Disordered" evidence="8">
    <location>
        <begin position="218"/>
        <end position="239"/>
    </location>
</feature>
<evidence type="ECO:0000256" key="6">
    <source>
        <dbReference type="ARBA" id="ARBA00023242"/>
    </source>
</evidence>
<dbReference type="SMART" id="SM01249">
    <property type="entry name" value="KASH"/>
    <property type="match status" value="1"/>
</dbReference>
<evidence type="ECO:0000256" key="7">
    <source>
        <dbReference type="PROSITE-ProRule" id="PRU00385"/>
    </source>
</evidence>
<dbReference type="OMA" id="YLMESRC"/>
<keyword evidence="5 7" id="KW-0472">Membrane</keyword>
<dbReference type="eggNOG" id="ENOG502QT75">
    <property type="taxonomic scope" value="Eukaryota"/>
</dbReference>
<dbReference type="RefSeq" id="XP_002433079.1">
    <property type="nucleotide sequence ID" value="XM_002433034.1"/>
</dbReference>
<evidence type="ECO:0000313" key="10">
    <source>
        <dbReference type="EMBL" id="EEB20341.1"/>
    </source>
</evidence>
<dbReference type="GO" id="GO:0019894">
    <property type="term" value="F:kinesin binding"/>
    <property type="evidence" value="ECO:0007669"/>
    <property type="project" value="TreeGrafter"/>
</dbReference>
<dbReference type="GO" id="GO:0007010">
    <property type="term" value="P:cytoskeleton organization"/>
    <property type="evidence" value="ECO:0007669"/>
    <property type="project" value="TreeGrafter"/>
</dbReference>
<evidence type="ECO:0000256" key="8">
    <source>
        <dbReference type="SAM" id="MobiDB-lite"/>
    </source>
</evidence>
<feature type="compositionally biased region" description="Basic and acidic residues" evidence="8">
    <location>
        <begin position="346"/>
        <end position="359"/>
    </location>
</feature>
<protein>
    <recommendedName>
        <fullName evidence="9">KASH domain-containing protein</fullName>
    </recommendedName>
</protein>
<feature type="region of interest" description="Disordered" evidence="8">
    <location>
        <begin position="346"/>
        <end position="377"/>
    </location>
</feature>
<evidence type="ECO:0000256" key="5">
    <source>
        <dbReference type="ARBA" id="ARBA00023136"/>
    </source>
</evidence>
<dbReference type="VEuPathDB" id="VectorBase:PHUM612810"/>
<evidence type="ECO:0000256" key="2">
    <source>
        <dbReference type="ARBA" id="ARBA00008619"/>
    </source>
</evidence>
<feature type="compositionally biased region" description="Acidic residues" evidence="8">
    <location>
        <begin position="360"/>
        <end position="372"/>
    </location>
</feature>
<keyword evidence="12" id="KW-1185">Reference proteome</keyword>
<reference evidence="11" key="3">
    <citation type="submission" date="2021-02" db="UniProtKB">
        <authorList>
            <consortium name="EnsemblMetazoa"/>
        </authorList>
    </citation>
    <scope>IDENTIFICATION</scope>
    <source>
        <strain evidence="11">USDA</strain>
    </source>
</reference>
<comment type="subcellular location">
    <subcellularLocation>
        <location evidence="1">Nucleus membrane</location>
    </subcellularLocation>
</comment>
<reference evidence="10" key="1">
    <citation type="submission" date="2007-04" db="EMBL/GenBank/DDBJ databases">
        <title>Annotation of Pediculus humanus corporis strain USDA.</title>
        <authorList>
            <person name="Kirkness E."/>
            <person name="Hannick L."/>
            <person name="Hass B."/>
            <person name="Bruggner R."/>
            <person name="Lawson D."/>
            <person name="Bidwell S."/>
            <person name="Joardar V."/>
            <person name="Caler E."/>
            <person name="Walenz B."/>
            <person name="Inman J."/>
            <person name="Schobel S."/>
            <person name="Galinsky K."/>
            <person name="Amedeo P."/>
            <person name="Strausberg R."/>
        </authorList>
    </citation>
    <scope>NUCLEOTIDE SEQUENCE</scope>
    <source>
        <strain evidence="10">USDA</strain>
    </source>
</reference>
<dbReference type="PANTHER" id="PTHR21524:SF5">
    <property type="entry name" value="SPECTRIN REPEAT CONTAINING NUCLEAR ENVELOPE PROTEIN 2"/>
    <property type="match status" value="1"/>
</dbReference>
<dbReference type="GO" id="GO:0006997">
    <property type="term" value="P:nucleus organization"/>
    <property type="evidence" value="ECO:0007669"/>
    <property type="project" value="TreeGrafter"/>
</dbReference>
<dbReference type="InParanoid" id="E0W3Y5"/>
<evidence type="ECO:0000256" key="3">
    <source>
        <dbReference type="ARBA" id="ARBA00022692"/>
    </source>
</evidence>
<accession>E0W3Y5</accession>
<sequence>MAWQNFFLLDVKNRWQHLKTAAEIRKAEQLKNVMVTLKNEVLNWARAIESMEKKVTSRGELESMIIKIENELNSRKKFKNKILQANLSVHRFLSTAKHVEPALKDEVTELYCVWEQTFNRVTNQLLNLQSLSQAWNDFDDHFAQLQSTLRTDTLKVIDFAIQCGNSSADFTGSLRDIAGLLSDEEPVVNKNSEMMAEKKMIGDGKEQSGNGLLTALSTEGSLSDSGISDSGSEQELNEREKRLAQLKRLAKRLESILVPSSQALSNMFNRIEKTENGYRELQKTCRDLLVRSSSSEELKQIVSKTSNLAALDGSLEEYPKIIQSLSKSSLGKKVKGKGFKKLEDTIKEETVEDDEKGKEVEEEEEEEGEEGEGSVKHGGKKSWIWRLIRCALPFHIALIALWCVAYLMESRCCDSLNNLESSLSPVLRYDFGPPPV</sequence>
<evidence type="ECO:0000259" key="9">
    <source>
        <dbReference type="PROSITE" id="PS51049"/>
    </source>
</evidence>
<gene>
    <name evidence="11" type="primary">8239737</name>
    <name evidence="10" type="ORF">Phum_PHUM612810</name>
</gene>
<dbReference type="EnsemblMetazoa" id="PHUM612810-RA">
    <property type="protein sequence ID" value="PHUM612810-PA"/>
    <property type="gene ID" value="PHUM612810"/>
</dbReference>
<evidence type="ECO:0000313" key="11">
    <source>
        <dbReference type="EnsemblMetazoa" id="PHUM612810-PA"/>
    </source>
</evidence>
<organism>
    <name type="scientific">Pediculus humanus subsp. corporis</name>
    <name type="common">Body louse</name>
    <dbReference type="NCBI Taxonomy" id="121224"/>
    <lineage>
        <taxon>Eukaryota</taxon>
        <taxon>Metazoa</taxon>
        <taxon>Ecdysozoa</taxon>
        <taxon>Arthropoda</taxon>
        <taxon>Hexapoda</taxon>
        <taxon>Insecta</taxon>
        <taxon>Pterygota</taxon>
        <taxon>Neoptera</taxon>
        <taxon>Paraneoptera</taxon>
        <taxon>Psocodea</taxon>
        <taxon>Troctomorpha</taxon>
        <taxon>Phthiraptera</taxon>
        <taxon>Anoplura</taxon>
        <taxon>Pediculidae</taxon>
        <taxon>Pediculus</taxon>
    </lineage>
</organism>
<dbReference type="CTD" id="8239737"/>
<evidence type="ECO:0000313" key="12">
    <source>
        <dbReference type="Proteomes" id="UP000009046"/>
    </source>
</evidence>
<keyword evidence="6" id="KW-0539">Nucleus</keyword>
<dbReference type="InterPro" id="IPR012315">
    <property type="entry name" value="KASH"/>
</dbReference>
<feature type="topological domain" description="Perinuclear space" evidence="7">
    <location>
        <begin position="411"/>
        <end position="436"/>
    </location>
</feature>
<dbReference type="GO" id="GO:0031965">
    <property type="term" value="C:nuclear membrane"/>
    <property type="evidence" value="ECO:0007669"/>
    <property type="project" value="UniProtKB-SubCell"/>
</dbReference>
<feature type="topological domain" description="Cytoplasmic" evidence="7">
    <location>
        <begin position="1"/>
        <end position="389"/>
    </location>
</feature>
<dbReference type="EMBL" id="DS235885">
    <property type="protein sequence ID" value="EEB20341.1"/>
    <property type="molecule type" value="Genomic_DNA"/>
</dbReference>
<dbReference type="GO" id="GO:0007097">
    <property type="term" value="P:nuclear migration"/>
    <property type="evidence" value="ECO:0007669"/>
    <property type="project" value="TreeGrafter"/>
</dbReference>